<dbReference type="Pfam" id="PF13276">
    <property type="entry name" value="HTH_21"/>
    <property type="match status" value="1"/>
</dbReference>
<reference evidence="2 3" key="1">
    <citation type="submission" date="2018-06" db="EMBL/GenBank/DDBJ databases">
        <title>Genome conservation of Clostridium tetani.</title>
        <authorList>
            <person name="Bruggemann H."/>
            <person name="Popoff M.R."/>
        </authorList>
    </citation>
    <scope>NUCLEOTIDE SEQUENCE [LARGE SCALE GENOMIC DNA]</scope>
    <source>
        <strain evidence="2 3">63.05</strain>
    </source>
</reference>
<dbReference type="InterPro" id="IPR025948">
    <property type="entry name" value="HTH-like_dom"/>
</dbReference>
<dbReference type="Proteomes" id="UP000290273">
    <property type="component" value="Unassembled WGS sequence"/>
</dbReference>
<protein>
    <submittedName>
        <fullName evidence="2">IS3 family transposase</fullName>
    </submittedName>
</protein>
<evidence type="ECO:0000259" key="1">
    <source>
        <dbReference type="Pfam" id="PF13276"/>
    </source>
</evidence>
<name>A0ABY0EL70_CLOTA</name>
<gene>
    <name evidence="2" type="ORF">DP131_13435</name>
</gene>
<sequence length="123" mass="14583">MKKKEPTLADRLYVASKWIENGVSVVFVLRVVKVAKSTYYNYISFNKKERKYANVGRKTPGFSYTFDGKKVNDLEIQNLITNIKARKTSRFYGYRKVTVLLRRDYNIRINKKKVYRLMSLLNL</sequence>
<feature type="non-terminal residue" evidence="2">
    <location>
        <position position="123"/>
    </location>
</feature>
<proteinExistence type="predicted"/>
<feature type="domain" description="HTH-like" evidence="1">
    <location>
        <begin position="78"/>
        <end position="123"/>
    </location>
</feature>
<comment type="caution">
    <text evidence="2">The sequence shown here is derived from an EMBL/GenBank/DDBJ whole genome shotgun (WGS) entry which is preliminary data.</text>
</comment>
<evidence type="ECO:0000313" key="2">
    <source>
        <dbReference type="EMBL" id="RXI51851.1"/>
    </source>
</evidence>
<evidence type="ECO:0000313" key="3">
    <source>
        <dbReference type="Proteomes" id="UP000290273"/>
    </source>
</evidence>
<dbReference type="RefSeq" id="WP_164969069.1">
    <property type="nucleotide sequence ID" value="NZ_QMAU01000053.1"/>
</dbReference>
<organism evidence="2 3">
    <name type="scientific">Clostridium tetani</name>
    <dbReference type="NCBI Taxonomy" id="1513"/>
    <lineage>
        <taxon>Bacteria</taxon>
        <taxon>Bacillati</taxon>
        <taxon>Bacillota</taxon>
        <taxon>Clostridia</taxon>
        <taxon>Eubacteriales</taxon>
        <taxon>Clostridiaceae</taxon>
        <taxon>Clostridium</taxon>
    </lineage>
</organism>
<dbReference type="EMBL" id="QMAU01000053">
    <property type="protein sequence ID" value="RXI51851.1"/>
    <property type="molecule type" value="Genomic_DNA"/>
</dbReference>
<accession>A0ABY0EL70</accession>